<comment type="similarity">
    <text evidence="1">Belongs to the D-alanine--D-alanine ligase family.</text>
</comment>
<keyword evidence="6" id="KW-1185">Reference proteome</keyword>
<comment type="caution">
    <text evidence="5">The sequence shown here is derived from an EMBL/GenBank/DDBJ whole genome shotgun (WGS) entry which is preliminary data.</text>
</comment>
<keyword evidence="3" id="KW-0547">Nucleotide-binding</keyword>
<protein>
    <recommendedName>
        <fullName evidence="4">ATP-grasp domain-containing protein</fullName>
    </recommendedName>
</protein>
<dbReference type="EMBL" id="BTGC01000003">
    <property type="protein sequence ID" value="GMM50547.1"/>
    <property type="molecule type" value="Genomic_DNA"/>
</dbReference>
<dbReference type="SUPFAM" id="SSF56059">
    <property type="entry name" value="Glutathione synthetase ATP-binding domain-like"/>
    <property type="match status" value="1"/>
</dbReference>
<dbReference type="InterPro" id="IPR011095">
    <property type="entry name" value="Dala_Dala_lig_C"/>
</dbReference>
<dbReference type="Pfam" id="PF07478">
    <property type="entry name" value="Dala_Dala_lig_C"/>
    <property type="match status" value="1"/>
</dbReference>
<accession>A0AAV5RHH2</accession>
<dbReference type="Proteomes" id="UP001362899">
    <property type="component" value="Unassembled WGS sequence"/>
</dbReference>
<dbReference type="PANTHER" id="PTHR23132">
    <property type="entry name" value="D-ALANINE--D-ALANINE LIGASE"/>
    <property type="match status" value="1"/>
</dbReference>
<gene>
    <name evidence="5" type="ORF">DASB73_015050</name>
</gene>
<dbReference type="GO" id="GO:0005524">
    <property type="term" value="F:ATP binding"/>
    <property type="evidence" value="ECO:0007669"/>
    <property type="project" value="UniProtKB-UniRule"/>
</dbReference>
<dbReference type="PANTHER" id="PTHR23132:SF23">
    <property type="entry name" value="D-ALANINE--D-ALANINE LIGASE B"/>
    <property type="match status" value="1"/>
</dbReference>
<organism evidence="5 6">
    <name type="scientific">Starmerella bacillaris</name>
    <name type="common">Yeast</name>
    <name type="synonym">Candida zemplinina</name>
    <dbReference type="NCBI Taxonomy" id="1247836"/>
    <lineage>
        <taxon>Eukaryota</taxon>
        <taxon>Fungi</taxon>
        <taxon>Dikarya</taxon>
        <taxon>Ascomycota</taxon>
        <taxon>Saccharomycotina</taxon>
        <taxon>Dipodascomycetes</taxon>
        <taxon>Dipodascales</taxon>
        <taxon>Trichomonascaceae</taxon>
        <taxon>Starmerella</taxon>
    </lineage>
</organism>
<evidence type="ECO:0000256" key="1">
    <source>
        <dbReference type="ARBA" id="ARBA00010871"/>
    </source>
</evidence>
<proteinExistence type="inferred from homology"/>
<evidence type="ECO:0000313" key="5">
    <source>
        <dbReference type="EMBL" id="GMM50547.1"/>
    </source>
</evidence>
<evidence type="ECO:0000256" key="3">
    <source>
        <dbReference type="PROSITE-ProRule" id="PRU00409"/>
    </source>
</evidence>
<dbReference type="InterPro" id="IPR013815">
    <property type="entry name" value="ATP_grasp_subdomain_1"/>
</dbReference>
<evidence type="ECO:0000259" key="4">
    <source>
        <dbReference type="PROSITE" id="PS50975"/>
    </source>
</evidence>
<reference evidence="5 6" key="1">
    <citation type="journal article" date="2023" name="Elife">
        <title>Identification of key yeast species and microbe-microbe interactions impacting larval growth of Drosophila in the wild.</title>
        <authorList>
            <person name="Mure A."/>
            <person name="Sugiura Y."/>
            <person name="Maeda R."/>
            <person name="Honda K."/>
            <person name="Sakurai N."/>
            <person name="Takahashi Y."/>
            <person name="Watada M."/>
            <person name="Katoh T."/>
            <person name="Gotoh A."/>
            <person name="Gotoh Y."/>
            <person name="Taniguchi I."/>
            <person name="Nakamura K."/>
            <person name="Hayashi T."/>
            <person name="Katayama T."/>
            <person name="Uemura T."/>
            <person name="Hattori Y."/>
        </authorList>
    </citation>
    <scope>NUCLEOTIDE SEQUENCE [LARGE SCALE GENOMIC DNA]</scope>
    <source>
        <strain evidence="5 6">SB-73</strain>
    </source>
</reference>
<dbReference type="InterPro" id="IPR011761">
    <property type="entry name" value="ATP-grasp"/>
</dbReference>
<feature type="domain" description="ATP-grasp" evidence="4">
    <location>
        <begin position="122"/>
        <end position="338"/>
    </location>
</feature>
<dbReference type="Gene3D" id="3.30.1490.20">
    <property type="entry name" value="ATP-grasp fold, A domain"/>
    <property type="match status" value="1"/>
</dbReference>
<dbReference type="Gene3D" id="3.30.470.20">
    <property type="entry name" value="ATP-grasp fold, B domain"/>
    <property type="match status" value="1"/>
</dbReference>
<dbReference type="GO" id="GO:0008716">
    <property type="term" value="F:D-alanine-D-alanine ligase activity"/>
    <property type="evidence" value="ECO:0007669"/>
    <property type="project" value="InterPro"/>
</dbReference>
<keyword evidence="2" id="KW-0436">Ligase</keyword>
<dbReference type="AlphaFoldDB" id="A0AAV5RHH2"/>
<dbReference type="GO" id="GO:0046872">
    <property type="term" value="F:metal ion binding"/>
    <property type="evidence" value="ECO:0007669"/>
    <property type="project" value="InterPro"/>
</dbReference>
<sequence length="347" mass="37899">MQTSMRVAILYQALEPPVINGMRKARKPGGYSDSGADIAFNLLKAGVDVVTPEQPNSTKPLSYVYPDTTEGIQRALDAKANVLWANTVVFRGHPIEKVMNKVAIVGQLPAQVEKFDDKFLTNQYLLEHSLPIARSVLVDGPVDAEFLSSKGLTLPVVVKPVRGRGSQGVSVAHTLEEVNERVTEVINSVFGKPVIIEEYLNGTEITIAVLPQVGSDSKYVALRPIVRFDHVDGIAPYNGSVPVTVNSKAITVEEANSPVMQRAIDACVKTAELCQSKAIMRIDCRMNAQGEYRLFDVNLKPNLTGKGRPGRENQDSLCTLAAEADGMSYVDLLLRLLKSAWKQEPTQ</sequence>
<evidence type="ECO:0000256" key="2">
    <source>
        <dbReference type="ARBA" id="ARBA00022598"/>
    </source>
</evidence>
<name>A0AAV5RHH2_STABA</name>
<dbReference type="PROSITE" id="PS50975">
    <property type="entry name" value="ATP_GRASP"/>
    <property type="match status" value="1"/>
</dbReference>
<evidence type="ECO:0000313" key="6">
    <source>
        <dbReference type="Proteomes" id="UP001362899"/>
    </source>
</evidence>
<keyword evidence="3" id="KW-0067">ATP-binding</keyword>